<name>A0AAP8TTF2_9STAP</name>
<evidence type="ECO:0000313" key="2">
    <source>
        <dbReference type="EMBL" id="PNZ68055.1"/>
    </source>
</evidence>
<dbReference type="Proteomes" id="UP000242470">
    <property type="component" value="Unassembled WGS sequence"/>
</dbReference>
<dbReference type="AlphaFoldDB" id="A0AAP8TTF2"/>
<organism evidence="2 3">
    <name type="scientific">Staphylococcus auricularis</name>
    <dbReference type="NCBI Taxonomy" id="29379"/>
    <lineage>
        <taxon>Bacteria</taxon>
        <taxon>Bacillati</taxon>
        <taxon>Bacillota</taxon>
        <taxon>Bacilli</taxon>
        <taxon>Bacillales</taxon>
        <taxon>Staphylococcaceae</taxon>
        <taxon>Staphylococcus</taxon>
    </lineage>
</organism>
<reference evidence="1" key="2">
    <citation type="submission" date="2023-07" db="EMBL/GenBank/DDBJ databases">
        <title>Evaluation of the beneficial properties of pineapple isolates.</title>
        <authorList>
            <person name="Adefiranye O."/>
        </authorList>
    </citation>
    <scope>NUCLEOTIDE SEQUENCE</scope>
    <source>
        <strain evidence="1">PAPLE_T1</strain>
    </source>
</reference>
<evidence type="ECO:0000313" key="3">
    <source>
        <dbReference type="Proteomes" id="UP000242470"/>
    </source>
</evidence>
<dbReference type="EMBL" id="JAUHQC010000011">
    <property type="protein sequence ID" value="MDN4533585.1"/>
    <property type="molecule type" value="Genomic_DNA"/>
</dbReference>
<dbReference type="Proteomes" id="UP001171687">
    <property type="component" value="Unassembled WGS sequence"/>
</dbReference>
<comment type="caution">
    <text evidence="2">The sequence shown here is derived from an EMBL/GenBank/DDBJ whole genome shotgun (WGS) entry which is preliminary data.</text>
</comment>
<dbReference type="RefSeq" id="WP_059107505.1">
    <property type="nucleotide sequence ID" value="NZ_AP024589.1"/>
</dbReference>
<dbReference type="GeneID" id="64981502"/>
<accession>A0AAP8TTF2</accession>
<reference evidence="2 3" key="1">
    <citation type="submission" date="2017-08" db="EMBL/GenBank/DDBJ databases">
        <title>Draft genome sequences of 64 type strains of genus Staph aureus.</title>
        <authorList>
            <person name="Cole K."/>
            <person name="Golubchik T."/>
            <person name="Russell J."/>
            <person name="Foster D."/>
            <person name="Llewelyn M."/>
            <person name="Wilson D."/>
            <person name="Crook D."/>
            <person name="Paul J."/>
        </authorList>
    </citation>
    <scope>NUCLEOTIDE SEQUENCE [LARGE SCALE GENOMIC DNA]</scope>
    <source>
        <strain evidence="2 3">NCTC 12101</strain>
    </source>
</reference>
<dbReference type="EMBL" id="PPQW01000021">
    <property type="protein sequence ID" value="PNZ68055.1"/>
    <property type="molecule type" value="Genomic_DNA"/>
</dbReference>
<protein>
    <submittedName>
        <fullName evidence="2">Uncharacterized protein</fullName>
    </submittedName>
</protein>
<sequence>MFIDKTETYQLNMAHLNKRATRKRLSKLCKQIEFCDPVQAAIRNINNIYVLEITIPKRELPYIISFLSFHNYTIYQILDTTRNNTIIDPEQLSQSSKHFSIRIDGLNDLFIKDKIIDIVNMIEHREELNYIFHKNRMDVTCTPSTFATLIRCLATHHIDILAAYHCCSVLSKAHIS</sequence>
<evidence type="ECO:0000313" key="1">
    <source>
        <dbReference type="EMBL" id="MDN4533585.1"/>
    </source>
</evidence>
<proteinExistence type="predicted"/>
<gene>
    <name evidence="2" type="ORF">CD158_04630</name>
    <name evidence="1" type="ORF">QYH67_08420</name>
</gene>